<evidence type="ECO:0000313" key="8">
    <source>
        <dbReference type="Proteomes" id="UP000184212"/>
    </source>
</evidence>
<keyword evidence="8" id="KW-1185">Reference proteome</keyword>
<dbReference type="FunFam" id="3.20.20.80:FF:000135">
    <property type="entry name" value="Beta-galactosidase, putative, bgl35A"/>
    <property type="match status" value="1"/>
</dbReference>
<reference evidence="7 8" key="1">
    <citation type="submission" date="2016-11" db="EMBL/GenBank/DDBJ databases">
        <authorList>
            <person name="Jaros S."/>
            <person name="Januszkiewicz K."/>
            <person name="Wedrychowicz H."/>
        </authorList>
    </citation>
    <scope>NUCLEOTIDE SEQUENCE [LARGE SCALE GENOMIC DNA]</scope>
    <source>
        <strain evidence="7 8">DSM 24574</strain>
    </source>
</reference>
<comment type="similarity">
    <text evidence="1">Belongs to the glycosyl hydrolase 35 family.</text>
</comment>
<proteinExistence type="inferred from homology"/>
<organism evidence="7 8">
    <name type="scientific">Chryseolinea serpens</name>
    <dbReference type="NCBI Taxonomy" id="947013"/>
    <lineage>
        <taxon>Bacteria</taxon>
        <taxon>Pseudomonadati</taxon>
        <taxon>Bacteroidota</taxon>
        <taxon>Cytophagia</taxon>
        <taxon>Cytophagales</taxon>
        <taxon>Fulvivirgaceae</taxon>
        <taxon>Chryseolinea</taxon>
    </lineage>
</organism>
<name>A0A1M5JN42_9BACT</name>
<evidence type="ECO:0000259" key="6">
    <source>
        <dbReference type="Pfam" id="PF18120"/>
    </source>
</evidence>
<dbReference type="Pfam" id="PF18120">
    <property type="entry name" value="DUF5597"/>
    <property type="match status" value="1"/>
</dbReference>
<evidence type="ECO:0000256" key="2">
    <source>
        <dbReference type="ARBA" id="ARBA00022801"/>
    </source>
</evidence>
<dbReference type="AlphaFoldDB" id="A0A1M5JN42"/>
<dbReference type="GO" id="GO:0009341">
    <property type="term" value="C:beta-galactosidase complex"/>
    <property type="evidence" value="ECO:0007669"/>
    <property type="project" value="InterPro"/>
</dbReference>
<dbReference type="EMBL" id="FQWQ01000001">
    <property type="protein sequence ID" value="SHG41994.1"/>
    <property type="molecule type" value="Genomic_DNA"/>
</dbReference>
<evidence type="ECO:0000313" key="7">
    <source>
        <dbReference type="EMBL" id="SHG41994.1"/>
    </source>
</evidence>
<protein>
    <submittedName>
        <fullName evidence="7">Beta-galactosidase GanA</fullName>
    </submittedName>
</protein>
<evidence type="ECO:0000256" key="1">
    <source>
        <dbReference type="ARBA" id="ARBA00009809"/>
    </source>
</evidence>
<evidence type="ECO:0000256" key="3">
    <source>
        <dbReference type="ARBA" id="ARBA00023295"/>
    </source>
</evidence>
<dbReference type="SUPFAM" id="SSF51445">
    <property type="entry name" value="(Trans)glycosidases"/>
    <property type="match status" value="1"/>
</dbReference>
<dbReference type="InterPro" id="IPR040719">
    <property type="entry name" value="DUF5597"/>
</dbReference>
<evidence type="ECO:0000256" key="4">
    <source>
        <dbReference type="SAM" id="SignalP"/>
    </source>
</evidence>
<keyword evidence="2" id="KW-0378">Hydrolase</keyword>
<dbReference type="GO" id="GO:0005975">
    <property type="term" value="P:carbohydrate metabolic process"/>
    <property type="evidence" value="ECO:0007669"/>
    <property type="project" value="InterPro"/>
</dbReference>
<dbReference type="InterPro" id="IPR013529">
    <property type="entry name" value="Glyco_hydro_42_N"/>
</dbReference>
<dbReference type="Pfam" id="PF02449">
    <property type="entry name" value="Glyco_hydro_42"/>
    <property type="match status" value="1"/>
</dbReference>
<feature type="domain" description="DUF5597" evidence="6">
    <location>
        <begin position="394"/>
        <end position="526"/>
    </location>
</feature>
<dbReference type="Proteomes" id="UP000184212">
    <property type="component" value="Unassembled WGS sequence"/>
</dbReference>
<keyword evidence="3" id="KW-0326">Glycosidase</keyword>
<dbReference type="Gene3D" id="2.60.220.20">
    <property type="entry name" value="putative beta-Galactosidase from caulobacter crescentus"/>
    <property type="match status" value="1"/>
</dbReference>
<dbReference type="OrthoDB" id="9800974at2"/>
<dbReference type="Gene3D" id="3.20.20.80">
    <property type="entry name" value="Glycosidases"/>
    <property type="match status" value="1"/>
</dbReference>
<dbReference type="STRING" id="947013.SAMN04488109_0180"/>
<evidence type="ECO:0000259" key="5">
    <source>
        <dbReference type="Pfam" id="PF02449"/>
    </source>
</evidence>
<accession>A0A1M5JN42</accession>
<feature type="signal peptide" evidence="4">
    <location>
        <begin position="1"/>
        <end position="20"/>
    </location>
</feature>
<dbReference type="PANTHER" id="PTHR23421">
    <property type="entry name" value="BETA-GALACTOSIDASE RELATED"/>
    <property type="match status" value="1"/>
</dbReference>
<feature type="domain" description="Glycoside hydrolase family 42 N-terminal" evidence="5">
    <location>
        <begin position="69"/>
        <end position="242"/>
    </location>
</feature>
<sequence length="543" mass="61066">MKLRHFILLTLITTISPAVAQKKFNSIPALRKQGQTTQLIVEDKPFLVLGGELGNSSASDLGYMRPVWKKLQDMHCNTVLTPVYWELIEPEKGRYNFTLLDSLIDNAREHDLKLILLWFGSWKNSMSCYVPAWVKKDYKNFPRAHDKNGRPQEILTPFSNNNLQADINAFSALLKHVKEKDELYQTVIMIQVENEIGMLPSARDYHPDATKAFQQEVPQSLVQYLKQHKSTLSKNVLDAWGKEGFKTQGTWEQLFGKGLATDEIFIAWHFAVFTNQVTKAGKKIYPLPMFVNAALNRPNAIPGDYPSGGPLPHIIDIWKAGAPAVDFLSPDFYNPDFKLWNDRYTREGNPLFIPEIRFEPSVAAKAFYAIGHYHALGFSPFSIESTATPQDEPLGKSYRVLSQLTSLIGAQASANTMDGALLDKSSPADTIVFGAYTFTIKHDYTLGWSPKAKEDVWPQTACLVIETAPGEFIVAGTGVVITFSSTHPDQGETGILTIEEGNFDHDQWTPARILNGDQSHQGRHLRIETGNFGIQKLKLYQYK</sequence>
<feature type="chain" id="PRO_5012477337" evidence="4">
    <location>
        <begin position="21"/>
        <end position="543"/>
    </location>
</feature>
<dbReference type="InterPro" id="IPR001944">
    <property type="entry name" value="Glycoside_Hdrlase_35"/>
</dbReference>
<dbReference type="InterPro" id="IPR017853">
    <property type="entry name" value="GH"/>
</dbReference>
<keyword evidence="4" id="KW-0732">Signal</keyword>
<dbReference type="GO" id="GO:0004565">
    <property type="term" value="F:beta-galactosidase activity"/>
    <property type="evidence" value="ECO:0007669"/>
    <property type="project" value="InterPro"/>
</dbReference>
<gene>
    <name evidence="7" type="ORF">SAMN04488109_0180</name>
</gene>
<dbReference type="RefSeq" id="WP_073129986.1">
    <property type="nucleotide sequence ID" value="NZ_FQWQ01000001.1"/>
</dbReference>